<dbReference type="InterPro" id="IPR005467">
    <property type="entry name" value="His_kinase_dom"/>
</dbReference>
<dbReference type="Gene3D" id="1.10.287.130">
    <property type="match status" value="1"/>
</dbReference>
<dbReference type="PROSITE" id="PS50112">
    <property type="entry name" value="PAS"/>
    <property type="match status" value="1"/>
</dbReference>
<dbReference type="Pfam" id="PF02518">
    <property type="entry name" value="HATPase_c"/>
    <property type="match status" value="1"/>
</dbReference>
<dbReference type="CDD" id="cd16922">
    <property type="entry name" value="HATPase_EvgS-ArcB-TorS-like"/>
    <property type="match status" value="1"/>
</dbReference>
<dbReference type="Gene3D" id="3.30.450.20">
    <property type="entry name" value="PAS domain"/>
    <property type="match status" value="2"/>
</dbReference>
<evidence type="ECO:0000256" key="13">
    <source>
        <dbReference type="ARBA" id="ARBA00023136"/>
    </source>
</evidence>
<keyword evidence="11" id="KW-1133">Transmembrane helix</keyword>
<dbReference type="Proteomes" id="UP000050465">
    <property type="component" value="Unassembled WGS sequence"/>
</dbReference>
<sequence length="1004" mass="111362">MSNYSEHEHFLLAELSDTLEPDSSASNLAVGMVFQLSEGTIQACNSAAETLLGFTLVQMQNSTSCSQLWQTIRADGSPFPGNDHPAMKALKTGQPIVGVVMGIYRPDGRLLWIKIDAQPLFQDANPTPWAVVTTFWQIPRPERALLPSVNSKPLFEGDSNRLTLLLVEDCHADQVAICRYLEHNSDHAYEVLVANTGAEGLEICRTTPVDLVLLDHCLPDLKATAFLKALHNLSNQPASPVIVITGQDNETTAVQLLKAGVKDYLVKGQFNAQSLQSSVRNVLRQAQFTEKIQRSNQKERLITQIGQKIHRSLELDKVLEATVQEVRQFLQTDRVLVFKLEPNSAIGHVVAEAVEAPWQSLLANSFEDPCLIQAYAQTYRQGKVTAISDLDREPVTPCYQAFLNHLEVRATLVVPILREDILWGLLIAHHCQGPRLWNPTEIDLLKQLSTHVGVALHRVELYLQIQQQLAEQQQTAQCLLESQERLQLGVQVAGVGLAKFDYTTNTVELSPEAAHLYGLPADELVVPRDLVHATFHPDERNELDEIIRQVLDPTGTGWFAREHRVLWPTGETRWLSVRKQVFFNGSGSSAQPAYAMLAAVDITDRKQIDIEREQLLAREQAARSQAERANRLKDEFLAVLSHELRSPLNPILGWTNLLQQKKLDENRTRQALATIERNAKLQAQLIDDLLDISRIMHGKLTLNTSAVNLEFVIRAASETVQLAASTKNIQINLDFPPHCIQVCGDAGRLQQVIWNLLSNAVKFTPSGGQVRILLTQREQQAEVQVTDTGKGIAPDFLPYVFEHFRQEDGATTRKFGGLGLGLAITRQVVELHGGTIRVDSPGENQGATFTVHFPLLLSAQSDSNSTDEIVTLLGLESAPLSDIQVLIVEDDFDTCEFLSLLLADAAVVTTAASASQALQALERNYFDVLLSDIGMAEMDGYMLMRHIREGSQQHNASIRAIALTAYVGEFDQQQAQAAGFQQHLAKPIDSEQLITVITDLIHPS</sequence>
<dbReference type="InterPro" id="IPR035965">
    <property type="entry name" value="PAS-like_dom_sf"/>
</dbReference>
<evidence type="ECO:0000256" key="14">
    <source>
        <dbReference type="ARBA" id="ARBA00074306"/>
    </source>
</evidence>
<dbReference type="Pfam" id="PF01590">
    <property type="entry name" value="GAF"/>
    <property type="match status" value="1"/>
</dbReference>
<dbReference type="GO" id="GO:0000155">
    <property type="term" value="F:phosphorelay sensor kinase activity"/>
    <property type="evidence" value="ECO:0007669"/>
    <property type="project" value="InterPro"/>
</dbReference>
<proteinExistence type="inferred from homology"/>
<comment type="caution">
    <text evidence="20">The sequence shown here is derived from an EMBL/GenBank/DDBJ whole genome shotgun (WGS) entry which is preliminary data.</text>
</comment>
<feature type="domain" description="Response regulatory" evidence="18">
    <location>
        <begin position="884"/>
        <end position="1001"/>
    </location>
</feature>
<dbReference type="PROSITE" id="PS50109">
    <property type="entry name" value="HIS_KIN"/>
    <property type="match status" value="1"/>
</dbReference>
<dbReference type="InterPro" id="IPR001789">
    <property type="entry name" value="Sig_transdc_resp-reg_receiver"/>
</dbReference>
<feature type="domain" description="Response regulatory" evidence="18">
    <location>
        <begin position="163"/>
        <end position="282"/>
    </location>
</feature>
<evidence type="ECO:0000256" key="7">
    <source>
        <dbReference type="ARBA" id="ARBA00022692"/>
    </source>
</evidence>
<comment type="catalytic activity">
    <reaction evidence="1">
        <text>ATP + protein L-histidine = ADP + protein N-phospho-L-histidine.</text>
        <dbReference type="EC" id="2.7.13.3"/>
    </reaction>
</comment>
<dbReference type="PROSITE" id="PS50046">
    <property type="entry name" value="PHYTOCHROME_2"/>
    <property type="match status" value="1"/>
</dbReference>
<reference evidence="20 21" key="1">
    <citation type="submission" date="2015-09" db="EMBL/GenBank/DDBJ databases">
        <title>Identification and resolution of microdiversity through metagenomic sequencing of parallel consortia.</title>
        <authorList>
            <person name="Nelson W.C."/>
            <person name="Romine M.F."/>
            <person name="Lindemann S.R."/>
        </authorList>
    </citation>
    <scope>NUCLEOTIDE SEQUENCE [LARGE SCALE GENOMIC DNA]</scope>
    <source>
        <strain evidence="20">Ana</strain>
    </source>
</reference>
<evidence type="ECO:0000256" key="12">
    <source>
        <dbReference type="ARBA" id="ARBA00023012"/>
    </source>
</evidence>
<dbReference type="InterPro" id="IPR036097">
    <property type="entry name" value="HisK_dim/P_sf"/>
</dbReference>
<keyword evidence="6" id="KW-0808">Transferase</keyword>
<keyword evidence="8" id="KW-0547">Nucleotide-binding</keyword>
<evidence type="ECO:0000256" key="4">
    <source>
        <dbReference type="ARBA" id="ARBA00012438"/>
    </source>
</evidence>
<comment type="similarity">
    <text evidence="3">In the N-terminal section; belongs to the phytochrome family.</text>
</comment>
<dbReference type="Pfam" id="PF00072">
    <property type="entry name" value="Response_reg"/>
    <property type="match status" value="2"/>
</dbReference>
<dbReference type="InterPro" id="IPR016132">
    <property type="entry name" value="Phyto_chromo_attachment"/>
</dbReference>
<evidence type="ECO:0000259" key="17">
    <source>
        <dbReference type="PROSITE" id="PS50109"/>
    </source>
</evidence>
<dbReference type="SUPFAM" id="SSF52172">
    <property type="entry name" value="CheY-like"/>
    <property type="match status" value="2"/>
</dbReference>
<dbReference type="GO" id="GO:0005524">
    <property type="term" value="F:ATP binding"/>
    <property type="evidence" value="ECO:0007669"/>
    <property type="project" value="UniProtKB-KW"/>
</dbReference>
<feature type="modified residue" description="4-aspartylphosphate" evidence="15">
    <location>
        <position position="932"/>
    </location>
</feature>
<dbReference type="GO" id="GO:0016020">
    <property type="term" value="C:membrane"/>
    <property type="evidence" value="ECO:0007669"/>
    <property type="project" value="UniProtKB-SubCell"/>
</dbReference>
<keyword evidence="13" id="KW-0472">Membrane</keyword>
<dbReference type="InterPro" id="IPR036890">
    <property type="entry name" value="HATPase_C_sf"/>
</dbReference>
<dbReference type="InterPro" id="IPR004358">
    <property type="entry name" value="Sig_transdc_His_kin-like_C"/>
</dbReference>
<dbReference type="EC" id="2.7.13.3" evidence="4"/>
<dbReference type="InterPro" id="IPR003018">
    <property type="entry name" value="GAF"/>
</dbReference>
<keyword evidence="10" id="KW-0067">ATP-binding</keyword>
<evidence type="ECO:0000259" key="18">
    <source>
        <dbReference type="PROSITE" id="PS50110"/>
    </source>
</evidence>
<evidence type="ECO:0000256" key="15">
    <source>
        <dbReference type="PROSITE-ProRule" id="PRU00169"/>
    </source>
</evidence>
<evidence type="ECO:0000256" key="10">
    <source>
        <dbReference type="ARBA" id="ARBA00022840"/>
    </source>
</evidence>
<protein>
    <recommendedName>
        <fullName evidence="14">Circadian input-output histidine kinase CikA</fullName>
        <ecNumber evidence="4">2.7.13.3</ecNumber>
    </recommendedName>
</protein>
<dbReference type="Gene3D" id="3.30.565.10">
    <property type="entry name" value="Histidine kinase-like ATPase, C-terminal domain"/>
    <property type="match status" value="1"/>
</dbReference>
<dbReference type="Gene3D" id="3.30.450.40">
    <property type="match status" value="1"/>
</dbReference>
<dbReference type="PROSITE" id="PS50110">
    <property type="entry name" value="RESPONSE_REGULATORY"/>
    <property type="match status" value="2"/>
</dbReference>
<dbReference type="Pfam" id="PF08447">
    <property type="entry name" value="PAS_3"/>
    <property type="match status" value="1"/>
</dbReference>
<dbReference type="STRING" id="1666911.HLUCCA11_20725"/>
<evidence type="ECO:0000256" key="6">
    <source>
        <dbReference type="ARBA" id="ARBA00022679"/>
    </source>
</evidence>
<evidence type="ECO:0000313" key="20">
    <source>
        <dbReference type="EMBL" id="KPQ32755.1"/>
    </source>
</evidence>
<dbReference type="PANTHER" id="PTHR43547">
    <property type="entry name" value="TWO-COMPONENT HISTIDINE KINASE"/>
    <property type="match status" value="1"/>
</dbReference>
<dbReference type="SMART" id="SM00091">
    <property type="entry name" value="PAS"/>
    <property type="match status" value="2"/>
</dbReference>
<dbReference type="CDD" id="cd00130">
    <property type="entry name" value="PAS"/>
    <property type="match status" value="2"/>
</dbReference>
<dbReference type="SMART" id="SM00387">
    <property type="entry name" value="HATPase_c"/>
    <property type="match status" value="1"/>
</dbReference>
<dbReference type="SUPFAM" id="SSF55874">
    <property type="entry name" value="ATPase domain of HSP90 chaperone/DNA topoisomerase II/histidine kinase"/>
    <property type="match status" value="1"/>
</dbReference>
<feature type="domain" description="Phytochrome chromophore attachment site" evidence="16">
    <location>
        <begin position="314"/>
        <end position="451"/>
    </location>
</feature>
<accession>A0A0P7ZDM8</accession>
<dbReference type="SUPFAM" id="SSF47384">
    <property type="entry name" value="Homodimeric domain of signal transducing histidine kinase"/>
    <property type="match status" value="1"/>
</dbReference>
<dbReference type="SMART" id="SM00065">
    <property type="entry name" value="GAF"/>
    <property type="match status" value="1"/>
</dbReference>
<dbReference type="InterPro" id="IPR003661">
    <property type="entry name" value="HisK_dim/P_dom"/>
</dbReference>
<dbReference type="SUPFAM" id="SSF55781">
    <property type="entry name" value="GAF domain-like"/>
    <property type="match status" value="1"/>
</dbReference>
<dbReference type="AlphaFoldDB" id="A0A0P7ZDM8"/>
<dbReference type="InterPro" id="IPR013655">
    <property type="entry name" value="PAS_fold_3"/>
</dbReference>
<evidence type="ECO:0000256" key="5">
    <source>
        <dbReference type="ARBA" id="ARBA00022553"/>
    </source>
</evidence>
<comment type="subcellular location">
    <subcellularLocation>
        <location evidence="2">Membrane</location>
    </subcellularLocation>
</comment>
<evidence type="ECO:0000259" key="19">
    <source>
        <dbReference type="PROSITE" id="PS50112"/>
    </source>
</evidence>
<keyword evidence="7" id="KW-0812">Transmembrane</keyword>
<keyword evidence="5 15" id="KW-0597">Phosphoprotein</keyword>
<dbReference type="Gene3D" id="3.40.50.2300">
    <property type="match status" value="2"/>
</dbReference>
<evidence type="ECO:0000256" key="3">
    <source>
        <dbReference type="ARBA" id="ARBA00006402"/>
    </source>
</evidence>
<dbReference type="FunFam" id="1.10.287.130:FF:000004">
    <property type="entry name" value="Ethylene receptor 1"/>
    <property type="match status" value="1"/>
</dbReference>
<dbReference type="SMART" id="SM00388">
    <property type="entry name" value="HisKA"/>
    <property type="match status" value="1"/>
</dbReference>
<evidence type="ECO:0000256" key="2">
    <source>
        <dbReference type="ARBA" id="ARBA00004370"/>
    </source>
</evidence>
<dbReference type="Gene3D" id="2.10.70.100">
    <property type="match status" value="1"/>
</dbReference>
<dbReference type="SUPFAM" id="SSF55785">
    <property type="entry name" value="PYP-like sensor domain (PAS domain)"/>
    <property type="match status" value="2"/>
</dbReference>
<dbReference type="InterPro" id="IPR011006">
    <property type="entry name" value="CheY-like_superfamily"/>
</dbReference>
<dbReference type="InterPro" id="IPR003594">
    <property type="entry name" value="HATPase_dom"/>
</dbReference>
<dbReference type="PATRIC" id="fig|1666911.3.peg.3068"/>
<dbReference type="Pfam" id="PF00512">
    <property type="entry name" value="HisKA"/>
    <property type="match status" value="1"/>
</dbReference>
<evidence type="ECO:0000259" key="16">
    <source>
        <dbReference type="PROSITE" id="PS50046"/>
    </source>
</evidence>
<keyword evidence="9 20" id="KW-0418">Kinase</keyword>
<dbReference type="FunFam" id="3.30.565.10:FF:000010">
    <property type="entry name" value="Sensor histidine kinase RcsC"/>
    <property type="match status" value="1"/>
</dbReference>
<dbReference type="PRINTS" id="PR00344">
    <property type="entry name" value="BCTRLSENSOR"/>
</dbReference>
<dbReference type="PANTHER" id="PTHR43547:SF2">
    <property type="entry name" value="HYBRID SIGNAL TRANSDUCTION HISTIDINE KINASE C"/>
    <property type="match status" value="1"/>
</dbReference>
<dbReference type="InterPro" id="IPR000014">
    <property type="entry name" value="PAS"/>
</dbReference>
<dbReference type="NCBIfam" id="TIGR00229">
    <property type="entry name" value="sensory_box"/>
    <property type="match status" value="1"/>
</dbReference>
<name>A0A0P7ZDM8_9CYAN</name>
<evidence type="ECO:0000313" key="21">
    <source>
        <dbReference type="Proteomes" id="UP000050465"/>
    </source>
</evidence>
<feature type="domain" description="PAS" evidence="19">
    <location>
        <begin position="482"/>
        <end position="554"/>
    </location>
</feature>
<organism evidence="20 21">
    <name type="scientific">Phormidesmis priestleyi Ana</name>
    <dbReference type="NCBI Taxonomy" id="1666911"/>
    <lineage>
        <taxon>Bacteria</taxon>
        <taxon>Bacillati</taxon>
        <taxon>Cyanobacteriota</taxon>
        <taxon>Cyanophyceae</taxon>
        <taxon>Leptolyngbyales</taxon>
        <taxon>Leptolyngbyaceae</taxon>
        <taxon>Phormidesmis</taxon>
    </lineage>
</organism>
<feature type="domain" description="Histidine kinase" evidence="17">
    <location>
        <begin position="639"/>
        <end position="857"/>
    </location>
</feature>
<dbReference type="CDD" id="cd00082">
    <property type="entry name" value="HisKA"/>
    <property type="match status" value="1"/>
</dbReference>
<dbReference type="CDD" id="cd00156">
    <property type="entry name" value="REC"/>
    <property type="match status" value="1"/>
</dbReference>
<feature type="modified residue" description="4-aspartylphosphate" evidence="15">
    <location>
        <position position="215"/>
    </location>
</feature>
<dbReference type="InterPro" id="IPR029016">
    <property type="entry name" value="GAF-like_dom_sf"/>
</dbReference>
<gene>
    <name evidence="20" type="ORF">HLUCCA11_20725</name>
</gene>
<keyword evidence="12" id="KW-0902">Two-component regulatory system</keyword>
<evidence type="ECO:0000256" key="8">
    <source>
        <dbReference type="ARBA" id="ARBA00022741"/>
    </source>
</evidence>
<dbReference type="EMBL" id="LJZR01000047">
    <property type="protein sequence ID" value="KPQ32755.1"/>
    <property type="molecule type" value="Genomic_DNA"/>
</dbReference>
<evidence type="ECO:0000256" key="11">
    <source>
        <dbReference type="ARBA" id="ARBA00022989"/>
    </source>
</evidence>
<evidence type="ECO:0000256" key="1">
    <source>
        <dbReference type="ARBA" id="ARBA00000085"/>
    </source>
</evidence>
<evidence type="ECO:0000256" key="9">
    <source>
        <dbReference type="ARBA" id="ARBA00022777"/>
    </source>
</evidence>
<dbReference type="SMART" id="SM00448">
    <property type="entry name" value="REC"/>
    <property type="match status" value="2"/>
</dbReference>